<keyword evidence="6" id="KW-0812">Transmembrane</keyword>
<keyword evidence="6" id="KW-0472">Membrane</keyword>
<dbReference type="InterPro" id="IPR002035">
    <property type="entry name" value="VWF_A"/>
</dbReference>
<feature type="domain" description="Gram-positive cocci surface proteins LPxTG" evidence="8">
    <location>
        <begin position="1650"/>
        <end position="1685"/>
    </location>
</feature>
<gene>
    <name evidence="9" type="ORF">C426_0036</name>
</gene>
<proteinExistence type="inferred from homology"/>
<evidence type="ECO:0000256" key="6">
    <source>
        <dbReference type="SAM" id="Phobius"/>
    </source>
</evidence>
<dbReference type="PANTHER" id="PTHR36108">
    <property type="entry name" value="COLOSSIN-B-RELATED"/>
    <property type="match status" value="1"/>
</dbReference>
<evidence type="ECO:0000256" key="4">
    <source>
        <dbReference type="ARBA" id="ARBA00022729"/>
    </source>
</evidence>
<dbReference type="PROSITE" id="PS50847">
    <property type="entry name" value="GRAM_POS_ANCHORING"/>
    <property type="match status" value="1"/>
</dbReference>
<comment type="similarity">
    <text evidence="1">Belongs to the serine-aspartate repeat-containing protein (SDr) family.</text>
</comment>
<dbReference type="InterPro" id="IPR041033">
    <property type="entry name" value="SpaA_PFL_dom_1"/>
</dbReference>
<dbReference type="RefSeq" id="WP_003134424.1">
    <property type="nucleotide sequence ID" value="NZ_AMQS01000001.1"/>
</dbReference>
<evidence type="ECO:0000256" key="2">
    <source>
        <dbReference type="ARBA" id="ARBA00022512"/>
    </source>
</evidence>
<reference evidence="9 10" key="1">
    <citation type="journal article" date="2012" name="J. Bacteriol.">
        <title>Genome Sequence of the Bacteriocin-Producing Strain Lactococcus garvieae DCC43.</title>
        <authorList>
            <person name="Gabrielsen C."/>
            <person name="Brede D.A."/>
            <person name="Hernandez P.E."/>
            <person name="Nes I.F."/>
            <person name="Diep D.B."/>
        </authorList>
    </citation>
    <scope>NUCLEOTIDE SEQUENCE [LARGE SCALE GENOMIC DNA]</scope>
    <source>
        <strain evidence="9 10">DCC43</strain>
    </source>
</reference>
<feature type="domain" description="VWFA" evidence="7">
    <location>
        <begin position="269"/>
        <end position="438"/>
    </location>
</feature>
<evidence type="ECO:0000256" key="5">
    <source>
        <dbReference type="ARBA" id="ARBA00023088"/>
    </source>
</evidence>
<dbReference type="InterPro" id="IPR019931">
    <property type="entry name" value="LPXTG_anchor"/>
</dbReference>
<dbReference type="Gene3D" id="2.60.40.10">
    <property type="entry name" value="Immunoglobulins"/>
    <property type="match status" value="3"/>
</dbReference>
<keyword evidence="2" id="KW-0134">Cell wall</keyword>
<evidence type="ECO:0000313" key="9">
    <source>
        <dbReference type="EMBL" id="EKF52463.1"/>
    </source>
</evidence>
<keyword evidence="6" id="KW-1133">Transmembrane helix</keyword>
<dbReference type="Pfam" id="PF00746">
    <property type="entry name" value="Gram_pos_anchor"/>
    <property type="match status" value="1"/>
</dbReference>
<keyword evidence="5" id="KW-0572">Peptidoglycan-anchor</keyword>
<dbReference type="PROSITE" id="PS50234">
    <property type="entry name" value="VWFA"/>
    <property type="match status" value="1"/>
</dbReference>
<dbReference type="EMBL" id="AMQS01000001">
    <property type="protein sequence ID" value="EKF52463.1"/>
    <property type="molecule type" value="Genomic_DNA"/>
</dbReference>
<name>K2NXZ9_9LACT</name>
<feature type="transmembrane region" description="Helical" evidence="6">
    <location>
        <begin position="12"/>
        <end position="30"/>
    </location>
</feature>
<dbReference type="eggNOG" id="COG2304">
    <property type="taxonomic scope" value="Bacteria"/>
</dbReference>
<dbReference type="NCBIfam" id="TIGR01167">
    <property type="entry name" value="LPXTG_anchor"/>
    <property type="match status" value="1"/>
</dbReference>
<dbReference type="CDD" id="cd00198">
    <property type="entry name" value="vWFA"/>
    <property type="match status" value="1"/>
</dbReference>
<evidence type="ECO:0000259" key="7">
    <source>
        <dbReference type="PROSITE" id="PS50234"/>
    </source>
</evidence>
<sequence length="1685" mass="183275">MKGKELYKGIRLFMIISLVIQALFPVLSIADTLEKEKNPSRIHLSEASWEDEKKTHLVIDGEILKGNFEEENSERIELEGAEFINIVQQAQLSDITDGHYGLKDNKIFLTLGEESQGKLSLRLQVVKDSLVDGKEIKVTLGDQVLIVPIKIEKSDEASTNAEETSVSEKKTGTLTDKERGLNLGSTQFLPNAQSFPWTIVENSKSSDPNTDGLADMGFSDVPGAHDGRIWTDKTVRHDLGSLSEDQFEVTLSALAQSAPARAGYQIPADTVFTIDVSGSMTRIDSPGGRSRIALLVDAINEAIDILQDANPLNRVAVVAYGGATGGYARVENVLSLGRYDSTNGSFFTMGTSSRVNVVAKPVPNSGGQVKADRLSVTGSTPTQWGIREASRILEQVSDRLVEVPVTDEDGNPETPVTVTRRPNLILMTDGEPTMGRPDFAFDSSSPVPVGPNGGQIVASTGDFYGDGSYGEQGLAVMTALTAAYRERTVFNHFFPQGQVQGTAPTQPGADVGFFSISLGVQATAAAQNLISATLNPIAANTSLVGPNIRHQMGMSGTTAGPTSATPTMATLFNNFVNNGSTGNFQAQFRQGINNYQWNNAKSTVNITNNAPITLTASNIAYADEFFKADDLQTLRDAFISITNNIQNTSNSNIVDGSGDASDLGARRVDFSDVLGKYMAFDGLTNIEFPAPSGGIFTYNIADVDAHREEFIKTLTSQIRYPEPSVDFISDTDAAQILDNRPDGIITYYTDTDGRYLGVDASLEATAATKVALYPVWGAVESQATGTSANVSGLLFSVYTALRDITFRSDYGTGKTGERLLQTQDQFVHWSIPQNLLPERTVREDGTITGNTSPVRARFNVSLDEERVEADLRAGGGAMPTSFYSNFWEQENNDSFVTFEPSKAHPFFNFDGDRVITKTENTTATDAHVSIQNSTADPTDPAGRIVVNLLGNNGTFALEYKGQIRLEKEFIFLDADGNRVNPDGEIPTGVQLEPLKFEIKTPSGEIRTVDFDPHAFVLENGRYSFNLPEDLPPGTYEVTEIGGDVTTPGYTHVPGQKTQSVSISPGSTATASFVNLYVAPAPILPSLRIIKFFHGLPNGVYPENFEILVEGPVGVNPQPGNSGVWTENTISGRWETRLNLNEAISGTDFLDIEQGTYTITELNADNLVNQDYLFSGNSWSYRETGHGGNSGQGSGTGPVDVTIRGAEDDVIFRFDNFYEQLGSFALTKTFEGLPLDRIPENFYIAVTNENNEEVGRISKADILSDDTTLQVDKLPPGLYTITEHNYKVEGWEHISTATIDGTPLAGTGDPLQYNFYISGGGANNNIAINMNNRYNRPPVTPPLPPVYPLQLIKVDQYGHRVAKAQFELQFYDTSANEWKTIVEGLESDKNGLVNYVVTEPGRYRFHETQAPSGYEIAENPYSEERTVVDGNTGLIRFGEMENRLIERIQIRKTDADNKPLAGAVFKVELRNNGSWETIAEGLTSGADGLVTHTVEKDGLYRFIETQAPTGFVLDESPREVKVNAGETGQSTFFAGDMVNHRAGPEKPETPSYALQLLKVNEANDPLSGAGFKLEMYNESTETWEIVSENLSSDSNGRVTANVPKVARYRFIETSAPEGYVLDATPIETTIEEGATGVIDAGKLVNKSRDGLPSTGENLGLWLVALGLLSLLVAGFAVSQKRKRNKR</sequence>
<dbReference type="PANTHER" id="PTHR36108:SF13">
    <property type="entry name" value="COLOSSIN-B-RELATED"/>
    <property type="match status" value="1"/>
</dbReference>
<feature type="transmembrane region" description="Helical" evidence="6">
    <location>
        <begin position="1657"/>
        <end position="1676"/>
    </location>
</feature>
<accession>K2NXZ9</accession>
<dbReference type="InterPro" id="IPR036465">
    <property type="entry name" value="vWFA_dom_sf"/>
</dbReference>
<evidence type="ECO:0000256" key="1">
    <source>
        <dbReference type="ARBA" id="ARBA00007257"/>
    </source>
</evidence>
<dbReference type="InterPro" id="IPR013783">
    <property type="entry name" value="Ig-like_fold"/>
</dbReference>
<dbReference type="PATRIC" id="fig|1231377.3.peg.36"/>
<organism evidence="9 10">
    <name type="scientific">Lactococcus garvieae DCC43</name>
    <dbReference type="NCBI Taxonomy" id="1231377"/>
    <lineage>
        <taxon>Bacteria</taxon>
        <taxon>Bacillati</taxon>
        <taxon>Bacillota</taxon>
        <taxon>Bacilli</taxon>
        <taxon>Lactobacillales</taxon>
        <taxon>Streptococcaceae</taxon>
        <taxon>Lactococcus</taxon>
    </lineage>
</organism>
<keyword evidence="4" id="KW-0732">Signal</keyword>
<dbReference type="Pfam" id="PF17802">
    <property type="entry name" value="SpaA"/>
    <property type="match status" value="3"/>
</dbReference>
<protein>
    <submittedName>
        <fullName evidence="9">Putative outer membrane protein</fullName>
    </submittedName>
</protein>
<dbReference type="Gene3D" id="3.40.50.410">
    <property type="entry name" value="von Willebrand factor, type A domain"/>
    <property type="match status" value="1"/>
</dbReference>
<dbReference type="SUPFAM" id="SSF53300">
    <property type="entry name" value="vWA-like"/>
    <property type="match status" value="1"/>
</dbReference>
<evidence type="ECO:0000256" key="3">
    <source>
        <dbReference type="ARBA" id="ARBA00022525"/>
    </source>
</evidence>
<evidence type="ECO:0000259" key="8">
    <source>
        <dbReference type="PROSITE" id="PS50847"/>
    </source>
</evidence>
<dbReference type="Proteomes" id="UP000006787">
    <property type="component" value="Unassembled WGS sequence"/>
</dbReference>
<comment type="caution">
    <text evidence="9">The sequence shown here is derived from an EMBL/GenBank/DDBJ whole genome shotgun (WGS) entry which is preliminary data.</text>
</comment>
<evidence type="ECO:0000313" key="10">
    <source>
        <dbReference type="Proteomes" id="UP000006787"/>
    </source>
</evidence>
<keyword evidence="3" id="KW-0964">Secreted</keyword>
<dbReference type="eggNOG" id="COG4932">
    <property type="taxonomic scope" value="Bacteria"/>
</dbReference>